<gene>
    <name evidence="2" type="ORF">D0T90_06655</name>
</gene>
<feature type="region of interest" description="Disordered" evidence="1">
    <location>
        <begin position="29"/>
        <end position="52"/>
    </location>
</feature>
<proteinExistence type="predicted"/>
<dbReference type="AlphaFoldDB" id="A0A5P3MSZ4"/>
<organism evidence="2 3">
    <name type="scientific">Neisseria animalis</name>
    <dbReference type="NCBI Taxonomy" id="492"/>
    <lineage>
        <taxon>Bacteria</taxon>
        <taxon>Pseudomonadati</taxon>
        <taxon>Pseudomonadota</taxon>
        <taxon>Betaproteobacteria</taxon>
        <taxon>Neisseriales</taxon>
        <taxon>Neisseriaceae</taxon>
        <taxon>Neisseria</taxon>
    </lineage>
</organism>
<name>A0A5P3MSZ4_NEIAN</name>
<reference evidence="2 3" key="1">
    <citation type="submission" date="2018-08" db="EMBL/GenBank/DDBJ databases">
        <title>Neisseria animalis ATCC 49930 complete genome.</title>
        <authorList>
            <person name="Veseli I.A."/>
            <person name="Mascarenhas dos Santos A.C."/>
            <person name="Buttler R."/>
            <person name="Pombert J.-F."/>
        </authorList>
    </citation>
    <scope>NUCLEOTIDE SEQUENCE [LARGE SCALE GENOMIC DNA]</scope>
    <source>
        <strain evidence="2 3">ATCC 49930</strain>
    </source>
</reference>
<dbReference type="RefSeq" id="WP_123795633.1">
    <property type="nucleotide sequence ID" value="NZ_CP031699.1"/>
</dbReference>
<evidence type="ECO:0000313" key="2">
    <source>
        <dbReference type="EMBL" id="QEY24205.1"/>
    </source>
</evidence>
<evidence type="ECO:0000256" key="1">
    <source>
        <dbReference type="SAM" id="MobiDB-lite"/>
    </source>
</evidence>
<dbReference type="EMBL" id="CP031699">
    <property type="protein sequence ID" value="QEY24205.1"/>
    <property type="molecule type" value="Genomic_DNA"/>
</dbReference>
<keyword evidence="3" id="KW-1185">Reference proteome</keyword>
<dbReference type="Proteomes" id="UP000325536">
    <property type="component" value="Chromosome"/>
</dbReference>
<dbReference type="KEGG" id="naq:D0T90_06655"/>
<protein>
    <submittedName>
        <fullName evidence="2">Uncharacterized protein</fullName>
    </submittedName>
</protein>
<feature type="compositionally biased region" description="Low complexity" evidence="1">
    <location>
        <begin position="38"/>
        <end position="51"/>
    </location>
</feature>
<accession>A0A5P3MSZ4</accession>
<evidence type="ECO:0000313" key="3">
    <source>
        <dbReference type="Proteomes" id="UP000325536"/>
    </source>
</evidence>
<sequence>MTLHDIIGVLSALCLTACNPTSLTNTPAAATFPNHNNPGSTPDTSDKTPPTAKAQAEAIFYLTGDDILDNGLMIEPLVSTRLIVYNGCLSEGNPHHPENIGTLAIPKHNDLLFDDNRQLIGLVNKNSQRKILIGDYIALSGIKNLSATSSTKPIPEACSQNITTTQEIL</sequence>